<dbReference type="Proteomes" id="UP001176941">
    <property type="component" value="Chromosome 1"/>
</dbReference>
<reference evidence="1" key="1">
    <citation type="submission" date="2023-04" db="EMBL/GenBank/DDBJ databases">
        <authorList>
            <consortium name="ELIXIR-Norway"/>
        </authorList>
    </citation>
    <scope>NUCLEOTIDE SEQUENCE [LARGE SCALE GENOMIC DNA]</scope>
</reference>
<gene>
    <name evidence="1" type="ORF">MRATA1EN1_LOCUS793</name>
</gene>
<accession>A0ABN8XW51</accession>
<evidence type="ECO:0000313" key="1">
    <source>
        <dbReference type="EMBL" id="CAI9151831.1"/>
    </source>
</evidence>
<keyword evidence="2" id="KW-1185">Reference proteome</keyword>
<sequence length="79" mass="9291">MENKTLKFINQLPWYSGKNITEGLGATRMVMVDSEENNLQLLEQLLQMKLQEVFHIEEDWFLQKEKGCPHLVAREAWGN</sequence>
<protein>
    <submittedName>
        <fullName evidence="1">Uncharacterized protein</fullName>
    </submittedName>
</protein>
<name>A0ABN8XW51_RANTA</name>
<evidence type="ECO:0000313" key="2">
    <source>
        <dbReference type="Proteomes" id="UP001176941"/>
    </source>
</evidence>
<proteinExistence type="predicted"/>
<organism evidence="1 2">
    <name type="scientific">Rangifer tarandus platyrhynchus</name>
    <name type="common">Svalbard reindeer</name>
    <dbReference type="NCBI Taxonomy" id="3082113"/>
    <lineage>
        <taxon>Eukaryota</taxon>
        <taxon>Metazoa</taxon>
        <taxon>Chordata</taxon>
        <taxon>Craniata</taxon>
        <taxon>Vertebrata</taxon>
        <taxon>Euteleostomi</taxon>
        <taxon>Mammalia</taxon>
        <taxon>Eutheria</taxon>
        <taxon>Laurasiatheria</taxon>
        <taxon>Artiodactyla</taxon>
        <taxon>Ruminantia</taxon>
        <taxon>Pecora</taxon>
        <taxon>Cervidae</taxon>
        <taxon>Odocoileinae</taxon>
        <taxon>Rangifer</taxon>
    </lineage>
</organism>
<dbReference type="EMBL" id="OX459937">
    <property type="protein sequence ID" value="CAI9151831.1"/>
    <property type="molecule type" value="Genomic_DNA"/>
</dbReference>
<feature type="non-terminal residue" evidence="1">
    <location>
        <position position="79"/>
    </location>
</feature>